<name>A0ABQ6YE97_9GAMM</name>
<proteinExistence type="predicted"/>
<dbReference type="EMBL" id="AQPF01000001">
    <property type="protein sequence ID" value="KAF0808507.1"/>
    <property type="molecule type" value="Genomic_DNA"/>
</dbReference>
<evidence type="ECO:0000256" key="1">
    <source>
        <dbReference type="SAM" id="MobiDB-lite"/>
    </source>
</evidence>
<keyword evidence="2" id="KW-0732">Signal</keyword>
<evidence type="ECO:0000313" key="3">
    <source>
        <dbReference type="EMBL" id="KAF0808507.1"/>
    </source>
</evidence>
<keyword evidence="4" id="KW-1185">Reference proteome</keyword>
<evidence type="ECO:0000256" key="2">
    <source>
        <dbReference type="SAM" id="SignalP"/>
    </source>
</evidence>
<sequence>MSCVQATVLMLALAGIGAALAQDHSAAPMMAPARSPLTEQGWSDLSTRSGRISDADSIVDQFRERFPDRPRIAVLWHQALSDRVSDWYGYHRTTLAMSGKSSQSDGKKRTQQQGNVAAGVQSETRGVPGERQKETSFALRDGLIGTFQSAGASMVDEGLARRLSDNALEDGTFSRLSPDQLRLQMRALAEYADYVLELTAGDGSDPGYRVRVLSTENATVVTTFSTTAEPPESEKESHWVVTSSGYQKRDMPVSLSQIGRELALLTMERMRP</sequence>
<comment type="caution">
    <text evidence="3">The sequence shown here is derived from an EMBL/GenBank/DDBJ whole genome shotgun (WGS) entry which is preliminary data.</text>
</comment>
<dbReference type="Proteomes" id="UP000771797">
    <property type="component" value="Unassembled WGS sequence"/>
</dbReference>
<feature type="chain" id="PRO_5045159779" evidence="2">
    <location>
        <begin position="22"/>
        <end position="272"/>
    </location>
</feature>
<reference evidence="3 4" key="1">
    <citation type="submission" date="2012-09" db="EMBL/GenBank/DDBJ databases">
        <title>Genome Sequence of alkane-degrading Bacterium Alcanivorax sp. 6-D-6.</title>
        <authorList>
            <person name="Lai Q."/>
            <person name="Shao Z."/>
        </authorList>
    </citation>
    <scope>NUCLEOTIDE SEQUENCE [LARGE SCALE GENOMIC DNA]</scope>
    <source>
        <strain evidence="3 4">6-D-6</strain>
    </source>
</reference>
<evidence type="ECO:0000313" key="4">
    <source>
        <dbReference type="Proteomes" id="UP000771797"/>
    </source>
</evidence>
<feature type="region of interest" description="Disordered" evidence="1">
    <location>
        <begin position="97"/>
        <end position="133"/>
    </location>
</feature>
<accession>A0ABQ6YE97</accession>
<protein>
    <submittedName>
        <fullName evidence="3">Uncharacterized protein</fullName>
    </submittedName>
</protein>
<organism evidence="3 4">
    <name type="scientific">Alcanivorax xiamenensis</name>
    <dbReference type="NCBI Taxonomy" id="1177156"/>
    <lineage>
        <taxon>Bacteria</taxon>
        <taxon>Pseudomonadati</taxon>
        <taxon>Pseudomonadota</taxon>
        <taxon>Gammaproteobacteria</taxon>
        <taxon>Oceanospirillales</taxon>
        <taxon>Alcanivoracaceae</taxon>
        <taxon>Alcanivorax</taxon>
    </lineage>
</organism>
<dbReference type="RefSeq" id="WP_159659683.1">
    <property type="nucleotide sequence ID" value="NZ_AQPF01000001.1"/>
</dbReference>
<feature type="signal peptide" evidence="2">
    <location>
        <begin position="1"/>
        <end position="21"/>
    </location>
</feature>
<gene>
    <name evidence="3" type="ORF">A6D6_00216</name>
</gene>